<gene>
    <name evidence="3" type="ORF">LUZ63_023660</name>
</gene>
<dbReference type="PRINTS" id="PR00368">
    <property type="entry name" value="FADPNR"/>
</dbReference>
<sequence length="424" mass="44274">MRRVLDARRAGAGRRPGHGRTRWMPRPGGTTVARNPSPVSDPLASVDGMSEREYDLIVIGAGPVGENVADRAVQSGLTAVIVESELVGGECSYWACMPSKALLRSGAVLRAARDVDGAKQAVTGDLDVAAVLRRRDAMTSDWNDSGQVQWLEGAGIDLVRGHGRLTGEKTVRVTAADGTTTDLVARHAVAVCTGSAALLPGIPGLADIEPWTSREATAVQNVPGSLAILGGGVVGAEMATAFEGLGTEVTIIARSGLLGGTEPFAGELVADALRARGVTVKTGVDATAARRDDDGRRVLELSDGTSITADEVLVATGRVPRTTDLGLESIGLDEGIWLDVDDTLRVRGFDWLYAVGDVNHRALLTHQGKYQARAAGDVIAVRAQGGAVDAAGDVIAVRAQGGRGRRRAVGRARRDPPTTTPFHR</sequence>
<comment type="caution">
    <text evidence="3">The sequence shown here is derived from an EMBL/GenBank/DDBJ whole genome shotgun (WGS) entry which is preliminary data.</text>
</comment>
<feature type="region of interest" description="Disordered" evidence="1">
    <location>
        <begin position="405"/>
        <end position="424"/>
    </location>
</feature>
<evidence type="ECO:0000313" key="4">
    <source>
        <dbReference type="Proteomes" id="UP001151287"/>
    </source>
</evidence>
<dbReference type="AlphaFoldDB" id="A0A9P9Z2F6"/>
<feature type="domain" description="FAD/NAD(P)-binding" evidence="2">
    <location>
        <begin position="54"/>
        <end position="366"/>
    </location>
</feature>
<dbReference type="GO" id="GO:0050660">
    <property type="term" value="F:flavin adenine dinucleotide binding"/>
    <property type="evidence" value="ECO:0007669"/>
    <property type="project" value="TreeGrafter"/>
</dbReference>
<feature type="region of interest" description="Disordered" evidence="1">
    <location>
        <begin position="1"/>
        <end position="41"/>
    </location>
</feature>
<dbReference type="InterPro" id="IPR036188">
    <property type="entry name" value="FAD/NAD-bd_sf"/>
</dbReference>
<evidence type="ECO:0000313" key="3">
    <source>
        <dbReference type="EMBL" id="KAJ1681113.1"/>
    </source>
</evidence>
<dbReference type="GO" id="GO:0003955">
    <property type="term" value="F:NAD(P)H dehydrogenase (quinone) activity"/>
    <property type="evidence" value="ECO:0007669"/>
    <property type="project" value="TreeGrafter"/>
</dbReference>
<dbReference type="PANTHER" id="PTHR43014">
    <property type="entry name" value="MERCURIC REDUCTASE"/>
    <property type="match status" value="1"/>
</dbReference>
<protein>
    <recommendedName>
        <fullName evidence="2">FAD/NAD(P)-binding domain-containing protein</fullName>
    </recommendedName>
</protein>
<dbReference type="Proteomes" id="UP001151287">
    <property type="component" value="Unassembled WGS sequence"/>
</dbReference>
<dbReference type="OrthoDB" id="361797at2759"/>
<evidence type="ECO:0000259" key="2">
    <source>
        <dbReference type="Pfam" id="PF07992"/>
    </source>
</evidence>
<dbReference type="EMBL" id="JAMQYH010001191">
    <property type="protein sequence ID" value="KAJ1681113.1"/>
    <property type="molecule type" value="Genomic_DNA"/>
</dbReference>
<dbReference type="PRINTS" id="PR00411">
    <property type="entry name" value="PNDRDTASEI"/>
</dbReference>
<keyword evidence="4" id="KW-1185">Reference proteome</keyword>
<proteinExistence type="predicted"/>
<dbReference type="Gene3D" id="3.50.50.60">
    <property type="entry name" value="FAD/NAD(P)-binding domain"/>
    <property type="match status" value="2"/>
</dbReference>
<evidence type="ECO:0000256" key="1">
    <source>
        <dbReference type="SAM" id="MobiDB-lite"/>
    </source>
</evidence>
<accession>A0A9P9Z2F6</accession>
<organism evidence="3 4">
    <name type="scientific">Rhynchospora breviuscula</name>
    <dbReference type="NCBI Taxonomy" id="2022672"/>
    <lineage>
        <taxon>Eukaryota</taxon>
        <taxon>Viridiplantae</taxon>
        <taxon>Streptophyta</taxon>
        <taxon>Embryophyta</taxon>
        <taxon>Tracheophyta</taxon>
        <taxon>Spermatophyta</taxon>
        <taxon>Magnoliopsida</taxon>
        <taxon>Liliopsida</taxon>
        <taxon>Poales</taxon>
        <taxon>Cyperaceae</taxon>
        <taxon>Cyperoideae</taxon>
        <taxon>Rhynchosporeae</taxon>
        <taxon>Rhynchospora</taxon>
    </lineage>
</organism>
<dbReference type="InterPro" id="IPR023753">
    <property type="entry name" value="FAD/NAD-binding_dom"/>
</dbReference>
<reference evidence="3" key="1">
    <citation type="journal article" date="2022" name="Cell">
        <title>Repeat-based holocentromeres influence genome architecture and karyotype evolution.</title>
        <authorList>
            <person name="Hofstatter P.G."/>
            <person name="Thangavel G."/>
            <person name="Lux T."/>
            <person name="Neumann P."/>
            <person name="Vondrak T."/>
            <person name="Novak P."/>
            <person name="Zhang M."/>
            <person name="Costa L."/>
            <person name="Castellani M."/>
            <person name="Scott A."/>
            <person name="Toegelov H."/>
            <person name="Fuchs J."/>
            <person name="Mata-Sucre Y."/>
            <person name="Dias Y."/>
            <person name="Vanzela A.L.L."/>
            <person name="Huettel B."/>
            <person name="Almeida C.C.S."/>
            <person name="Simkova H."/>
            <person name="Souza G."/>
            <person name="Pedrosa-Harand A."/>
            <person name="Macas J."/>
            <person name="Mayer K.F.X."/>
            <person name="Houben A."/>
            <person name="Marques A."/>
        </authorList>
    </citation>
    <scope>NUCLEOTIDE SEQUENCE</scope>
    <source>
        <strain evidence="3">RhyBre1mFocal</strain>
    </source>
</reference>
<feature type="compositionally biased region" description="Basic residues" evidence="1">
    <location>
        <begin position="11"/>
        <end position="23"/>
    </location>
</feature>
<name>A0A9P9Z2F6_9POAL</name>
<dbReference type="SUPFAM" id="SSF51905">
    <property type="entry name" value="FAD/NAD(P)-binding domain"/>
    <property type="match status" value="1"/>
</dbReference>
<dbReference type="PANTHER" id="PTHR43014:SF2">
    <property type="entry name" value="MERCURIC REDUCTASE"/>
    <property type="match status" value="1"/>
</dbReference>
<dbReference type="Pfam" id="PF07992">
    <property type="entry name" value="Pyr_redox_2"/>
    <property type="match status" value="1"/>
</dbReference>